<protein>
    <submittedName>
        <fullName evidence="2">Uncharacterized protein</fullName>
    </submittedName>
</protein>
<name>A0A481Z634_9VIRU</name>
<dbReference type="EMBL" id="MK500465">
    <property type="protein sequence ID" value="QBK90110.1"/>
    <property type="molecule type" value="Genomic_DNA"/>
</dbReference>
<proteinExistence type="predicted"/>
<evidence type="ECO:0000256" key="1">
    <source>
        <dbReference type="SAM" id="MobiDB-lite"/>
    </source>
</evidence>
<gene>
    <name evidence="2" type="ORF">LCPAC102_00200</name>
</gene>
<accession>A0A481Z634</accession>
<sequence length="109" mass="13057">MNSKINTIKELILNMGYTCNIYEVRTEEQCGIITYTQNNKLDNCKVLILGYKTEMELSNDNIEIDIIKRKNKLTKQKNIARNRINRLKNKQQYKLNKQNDKKNKQKYKQ</sequence>
<evidence type="ECO:0000313" key="2">
    <source>
        <dbReference type="EMBL" id="QBK90110.1"/>
    </source>
</evidence>
<feature type="region of interest" description="Disordered" evidence="1">
    <location>
        <begin position="78"/>
        <end position="109"/>
    </location>
</feature>
<organism evidence="2">
    <name type="scientific">Pithovirus LCPAC102</name>
    <dbReference type="NCBI Taxonomy" id="2506587"/>
    <lineage>
        <taxon>Viruses</taxon>
        <taxon>Pithoviruses</taxon>
    </lineage>
</organism>
<feature type="compositionally biased region" description="Basic residues" evidence="1">
    <location>
        <begin position="78"/>
        <end position="91"/>
    </location>
</feature>
<reference evidence="2" key="1">
    <citation type="journal article" date="2019" name="MBio">
        <title>Virus Genomes from Deep Sea Sediments Expand the Ocean Megavirome and Support Independent Origins of Viral Gigantism.</title>
        <authorList>
            <person name="Backstrom D."/>
            <person name="Yutin N."/>
            <person name="Jorgensen S.L."/>
            <person name="Dharamshi J."/>
            <person name="Homa F."/>
            <person name="Zaremba-Niedwiedzka K."/>
            <person name="Spang A."/>
            <person name="Wolf Y.I."/>
            <person name="Koonin E.V."/>
            <person name="Ettema T.J."/>
        </authorList>
    </citation>
    <scope>NUCLEOTIDE SEQUENCE</scope>
</reference>